<reference evidence="2" key="1">
    <citation type="submission" date="2016-04" db="EMBL/GenBank/DDBJ databases">
        <authorList>
            <person name="Guldener U."/>
            <person name="Guldener U."/>
        </authorList>
    </citation>
    <scope>NUCLEOTIDE SEQUENCE [LARGE SCALE GENOMIC DNA]</scope>
    <source>
        <strain evidence="2">UB2112</strain>
    </source>
</reference>
<organism evidence="1 2">
    <name type="scientific">Ustilago bromivora</name>
    <dbReference type="NCBI Taxonomy" id="307758"/>
    <lineage>
        <taxon>Eukaryota</taxon>
        <taxon>Fungi</taxon>
        <taxon>Dikarya</taxon>
        <taxon>Basidiomycota</taxon>
        <taxon>Ustilaginomycotina</taxon>
        <taxon>Ustilaginomycetes</taxon>
        <taxon>Ustilaginales</taxon>
        <taxon>Ustilaginaceae</taxon>
        <taxon>Ustilago</taxon>
    </lineage>
</organism>
<dbReference type="EMBL" id="LT558135">
    <property type="protein sequence ID" value="SAM85756.1"/>
    <property type="molecule type" value="Genomic_DNA"/>
</dbReference>
<proteinExistence type="predicted"/>
<sequence length="127" mass="14155">MWESIALNKASNCTDASNAELELELDRLFDTAAMGLRNYEESAQLKEREVDNVTLVTRFTTHNQGGYQQRHLRPTQTQNQSNAVTGNQVTCWNCDIHGHISVTGMNRCPFSESGALGSEMLILHSVV</sequence>
<evidence type="ECO:0000313" key="2">
    <source>
        <dbReference type="Proteomes" id="UP000179920"/>
    </source>
</evidence>
<protein>
    <submittedName>
        <fullName evidence="1">Uncharacterized protein</fullName>
    </submittedName>
</protein>
<dbReference type="AlphaFoldDB" id="A0A1K0GCG7"/>
<name>A0A1K0GCG7_9BASI</name>
<gene>
    <name evidence="1" type="ORF">UBRO_20181</name>
</gene>
<dbReference type="Proteomes" id="UP000179920">
    <property type="component" value="Chromosome XIX"/>
</dbReference>
<evidence type="ECO:0000313" key="1">
    <source>
        <dbReference type="EMBL" id="SAM85756.1"/>
    </source>
</evidence>
<accession>A0A1K0GCG7</accession>